<sequence>MKHFAPSTVDESGFTAAASTRPDDPVVAWAVGCLEPLGALSVCRSSRLALVLRWRCEKTGVPLVTAGQLRAARTNQKLGRVVADSESVTFAQALATRTGMHPRHARRLVAFGALGATALRRLEHTPGDRQRHLSSLLGLDPAYRNGAPVEIDKCETTSDWWEAVPGFSKSKTLFHIPGVVTLHCGDSEQVLKGYADESLDGAVTDNPYGIDYERGAVEGDETVEATARWLVPALHRLLKPDSNAVLHGVDRVGREWEDFLSAGGLPKVRNLIWDTVVPSVRGRIVRNAHEEIWLCAKGSPTAFHWTDRWNLTGGGEGKRVTKDVSLWRHAKPLGKAARHKTSKPPELHQRELCNFVPPGGLALDPCCGCGPVAVAALRTGHRLVGVEKVARYYRIAVERVEEELRRPEVASHWSHILEG</sequence>
<name>A0A933NZQ7_9HYPH</name>
<keyword evidence="1" id="KW-0489">Methyltransferase</keyword>
<protein>
    <recommendedName>
        <fullName evidence="4">Methyltransferase</fullName>
        <ecNumber evidence="4">2.1.1.-</ecNumber>
    </recommendedName>
</protein>
<dbReference type="GO" id="GO:0008170">
    <property type="term" value="F:N-methyltransferase activity"/>
    <property type="evidence" value="ECO:0007669"/>
    <property type="project" value="InterPro"/>
</dbReference>
<dbReference type="EMBL" id="JACRAF010000041">
    <property type="protein sequence ID" value="MBI4923003.1"/>
    <property type="molecule type" value="Genomic_DNA"/>
</dbReference>
<evidence type="ECO:0000256" key="2">
    <source>
        <dbReference type="ARBA" id="ARBA00022679"/>
    </source>
</evidence>
<dbReference type="GO" id="GO:0032259">
    <property type="term" value="P:methylation"/>
    <property type="evidence" value="ECO:0007669"/>
    <property type="project" value="UniProtKB-KW"/>
</dbReference>
<organism evidence="7 8">
    <name type="scientific">Devosia nanyangense</name>
    <dbReference type="NCBI Taxonomy" id="1228055"/>
    <lineage>
        <taxon>Bacteria</taxon>
        <taxon>Pseudomonadati</taxon>
        <taxon>Pseudomonadota</taxon>
        <taxon>Alphaproteobacteria</taxon>
        <taxon>Hyphomicrobiales</taxon>
        <taxon>Devosiaceae</taxon>
        <taxon>Devosia</taxon>
    </lineage>
</organism>
<evidence type="ECO:0000256" key="4">
    <source>
        <dbReference type="RuleBase" id="RU362026"/>
    </source>
</evidence>
<evidence type="ECO:0000313" key="7">
    <source>
        <dbReference type="EMBL" id="MBI4923003.1"/>
    </source>
</evidence>
<dbReference type="PRINTS" id="PR00508">
    <property type="entry name" value="S21N4MTFRASE"/>
</dbReference>
<comment type="caution">
    <text evidence="7">The sequence shown here is derived from an EMBL/GenBank/DDBJ whole genome shotgun (WGS) entry which is preliminary data.</text>
</comment>
<dbReference type="InterPro" id="IPR029063">
    <property type="entry name" value="SAM-dependent_MTases_sf"/>
</dbReference>
<evidence type="ECO:0000256" key="5">
    <source>
        <dbReference type="SAM" id="MobiDB-lite"/>
    </source>
</evidence>
<feature type="domain" description="DNA methylase N-4/N-6" evidence="6">
    <location>
        <begin position="200"/>
        <end position="398"/>
    </location>
</feature>
<dbReference type="GO" id="GO:0009007">
    <property type="term" value="F:site-specific DNA-methyltransferase (adenine-specific) activity"/>
    <property type="evidence" value="ECO:0007669"/>
    <property type="project" value="UniProtKB-EC"/>
</dbReference>
<evidence type="ECO:0000259" key="6">
    <source>
        <dbReference type="Pfam" id="PF01555"/>
    </source>
</evidence>
<dbReference type="Gene3D" id="3.40.50.150">
    <property type="entry name" value="Vaccinia Virus protein VP39"/>
    <property type="match status" value="1"/>
</dbReference>
<evidence type="ECO:0000313" key="8">
    <source>
        <dbReference type="Proteomes" id="UP000782610"/>
    </source>
</evidence>
<evidence type="ECO:0000256" key="1">
    <source>
        <dbReference type="ARBA" id="ARBA00022603"/>
    </source>
</evidence>
<keyword evidence="2" id="KW-0808">Transferase</keyword>
<dbReference type="AlphaFoldDB" id="A0A933NZQ7"/>
<dbReference type="SUPFAM" id="SSF53335">
    <property type="entry name" value="S-adenosyl-L-methionine-dependent methyltransferases"/>
    <property type="match status" value="1"/>
</dbReference>
<dbReference type="InterPro" id="IPR001091">
    <property type="entry name" value="RM_Methyltransferase"/>
</dbReference>
<dbReference type="InterPro" id="IPR002941">
    <property type="entry name" value="DNA_methylase_N4/N6"/>
</dbReference>
<proteinExistence type="inferred from homology"/>
<comment type="catalytic activity">
    <reaction evidence="3">
        <text>a 2'-deoxyadenosine in DNA + S-adenosyl-L-methionine = an N(6)-methyl-2'-deoxyadenosine in DNA + S-adenosyl-L-homocysteine + H(+)</text>
        <dbReference type="Rhea" id="RHEA:15197"/>
        <dbReference type="Rhea" id="RHEA-COMP:12418"/>
        <dbReference type="Rhea" id="RHEA-COMP:12419"/>
        <dbReference type="ChEBI" id="CHEBI:15378"/>
        <dbReference type="ChEBI" id="CHEBI:57856"/>
        <dbReference type="ChEBI" id="CHEBI:59789"/>
        <dbReference type="ChEBI" id="CHEBI:90615"/>
        <dbReference type="ChEBI" id="CHEBI:90616"/>
        <dbReference type="EC" id="2.1.1.72"/>
    </reaction>
</comment>
<evidence type="ECO:0000256" key="3">
    <source>
        <dbReference type="ARBA" id="ARBA00047942"/>
    </source>
</evidence>
<feature type="region of interest" description="Disordered" evidence="5">
    <location>
        <begin position="1"/>
        <end position="20"/>
    </location>
</feature>
<dbReference type="Proteomes" id="UP000782610">
    <property type="component" value="Unassembled WGS sequence"/>
</dbReference>
<dbReference type="EC" id="2.1.1.-" evidence="4"/>
<accession>A0A933NZQ7</accession>
<comment type="similarity">
    <text evidence="4">Belongs to the N(4)/N(6)-methyltransferase family.</text>
</comment>
<gene>
    <name evidence="7" type="ORF">HY834_14760</name>
</gene>
<reference evidence="7" key="1">
    <citation type="submission" date="2020-07" db="EMBL/GenBank/DDBJ databases">
        <title>Huge and variable diversity of episymbiotic CPR bacteria and DPANN archaea in groundwater ecosystems.</title>
        <authorList>
            <person name="He C.Y."/>
            <person name="Keren R."/>
            <person name="Whittaker M."/>
            <person name="Farag I.F."/>
            <person name="Doudna J."/>
            <person name="Cate J.H.D."/>
            <person name="Banfield J.F."/>
        </authorList>
    </citation>
    <scope>NUCLEOTIDE SEQUENCE</scope>
    <source>
        <strain evidence="7">NC_groundwater_1586_Pr3_B-0.1um_66_15</strain>
    </source>
</reference>
<dbReference type="Pfam" id="PF01555">
    <property type="entry name" value="N6_N4_Mtase"/>
    <property type="match status" value="1"/>
</dbReference>
<dbReference type="GO" id="GO:0003677">
    <property type="term" value="F:DNA binding"/>
    <property type="evidence" value="ECO:0007669"/>
    <property type="project" value="InterPro"/>
</dbReference>